<dbReference type="Gene3D" id="3.30.420.10">
    <property type="entry name" value="Ribonuclease H-like superfamily/Ribonuclease H"/>
    <property type="match status" value="1"/>
</dbReference>
<dbReference type="SUPFAM" id="SSF53098">
    <property type="entry name" value="Ribonuclease H-like"/>
    <property type="match status" value="1"/>
</dbReference>
<dbReference type="PROSITE" id="PS50879">
    <property type="entry name" value="RNASE_H_1"/>
    <property type="match status" value="1"/>
</dbReference>
<dbReference type="InterPro" id="IPR002156">
    <property type="entry name" value="RNaseH_domain"/>
</dbReference>
<dbReference type="InterPro" id="IPR012337">
    <property type="entry name" value="RNaseH-like_sf"/>
</dbReference>
<dbReference type="CDD" id="cd06222">
    <property type="entry name" value="RNase_H_like"/>
    <property type="match status" value="1"/>
</dbReference>
<dbReference type="EnsemblPlants" id="PGSC0003DMT400095045">
    <property type="protein sequence ID" value="PGSC0003DMT400095045"/>
    <property type="gene ID" value="PGSC0003DMG400044616"/>
</dbReference>
<keyword evidence="3" id="KW-1185">Reference proteome</keyword>
<dbReference type="AlphaFoldDB" id="M1DVG4"/>
<dbReference type="PANTHER" id="PTHR47723">
    <property type="entry name" value="OS05G0353850 PROTEIN"/>
    <property type="match status" value="1"/>
</dbReference>
<dbReference type="InterPro" id="IPR053151">
    <property type="entry name" value="RNase_H-like"/>
</dbReference>
<dbReference type="InParanoid" id="M1DVG4"/>
<reference evidence="2" key="2">
    <citation type="submission" date="2015-06" db="UniProtKB">
        <authorList>
            <consortium name="EnsemblPlants"/>
        </authorList>
    </citation>
    <scope>IDENTIFICATION</scope>
    <source>
        <strain evidence="2">DM1-3 516 R44</strain>
    </source>
</reference>
<reference evidence="3" key="1">
    <citation type="journal article" date="2011" name="Nature">
        <title>Genome sequence and analysis of the tuber crop potato.</title>
        <authorList>
            <consortium name="The Potato Genome Sequencing Consortium"/>
        </authorList>
    </citation>
    <scope>NUCLEOTIDE SEQUENCE [LARGE SCALE GENOMIC DNA]</scope>
    <source>
        <strain evidence="3">cv. DM1-3 516 R44</strain>
    </source>
</reference>
<dbReference type="InterPro" id="IPR044730">
    <property type="entry name" value="RNase_H-like_dom_plant"/>
</dbReference>
<evidence type="ECO:0000259" key="1">
    <source>
        <dbReference type="PROSITE" id="PS50879"/>
    </source>
</evidence>
<feature type="domain" description="RNase H type-1" evidence="1">
    <location>
        <begin position="8"/>
        <end position="111"/>
    </location>
</feature>
<dbReference type="PANTHER" id="PTHR47723:SF24">
    <property type="entry name" value="RNASE H TYPE-1 DOMAIN-CONTAINING PROTEIN"/>
    <property type="match status" value="1"/>
</dbReference>
<name>M1DVG4_SOLTU</name>
<dbReference type="GO" id="GO:0003676">
    <property type="term" value="F:nucleic acid binding"/>
    <property type="evidence" value="ECO:0007669"/>
    <property type="project" value="InterPro"/>
</dbReference>
<dbReference type="Gramene" id="PGSC0003DMT400095045">
    <property type="protein sequence ID" value="PGSC0003DMT400095045"/>
    <property type="gene ID" value="PGSC0003DMG400044616"/>
</dbReference>
<dbReference type="PaxDb" id="4113-PGSC0003DMT400095045"/>
<dbReference type="eggNOG" id="KOG1075">
    <property type="taxonomic scope" value="Eukaryota"/>
</dbReference>
<protein>
    <submittedName>
        <fullName evidence="2">Non-LTR retroelement reverse transcriptase</fullName>
    </submittedName>
</protein>
<sequence>KVTWSPPEEGKLKCNINGACRGNPGMGSCGFCLRNHTGDLVFAKAKGIWMTTNMEAEALAIYEALSYFHGNGFRQVIIETDSLCLKRMILKQWRVPWEMVERIEKIRNRLQ</sequence>
<evidence type="ECO:0000313" key="3">
    <source>
        <dbReference type="Proteomes" id="UP000011115"/>
    </source>
</evidence>
<dbReference type="InterPro" id="IPR036397">
    <property type="entry name" value="RNaseH_sf"/>
</dbReference>
<evidence type="ECO:0000313" key="2">
    <source>
        <dbReference type="EnsemblPlants" id="PGSC0003DMT400095045"/>
    </source>
</evidence>
<dbReference type="Pfam" id="PF13456">
    <property type="entry name" value="RVT_3"/>
    <property type="match status" value="1"/>
</dbReference>
<dbReference type="GO" id="GO:0004523">
    <property type="term" value="F:RNA-DNA hybrid ribonuclease activity"/>
    <property type="evidence" value="ECO:0007669"/>
    <property type="project" value="InterPro"/>
</dbReference>
<dbReference type="HOGENOM" id="CLU_2431233_0_0_1"/>
<dbReference type="Proteomes" id="UP000011115">
    <property type="component" value="Unassembled WGS sequence"/>
</dbReference>
<accession>M1DVG4</accession>
<proteinExistence type="predicted"/>
<organism evidence="2 3">
    <name type="scientific">Solanum tuberosum</name>
    <name type="common">Potato</name>
    <dbReference type="NCBI Taxonomy" id="4113"/>
    <lineage>
        <taxon>Eukaryota</taxon>
        <taxon>Viridiplantae</taxon>
        <taxon>Streptophyta</taxon>
        <taxon>Embryophyta</taxon>
        <taxon>Tracheophyta</taxon>
        <taxon>Spermatophyta</taxon>
        <taxon>Magnoliopsida</taxon>
        <taxon>eudicotyledons</taxon>
        <taxon>Gunneridae</taxon>
        <taxon>Pentapetalae</taxon>
        <taxon>asterids</taxon>
        <taxon>lamiids</taxon>
        <taxon>Solanales</taxon>
        <taxon>Solanaceae</taxon>
        <taxon>Solanoideae</taxon>
        <taxon>Solaneae</taxon>
        <taxon>Solanum</taxon>
    </lineage>
</organism>
<dbReference type="OMA" id="WEMVERI"/>